<accession>A0ABP1Q887</accession>
<evidence type="ECO:0000256" key="4">
    <source>
        <dbReference type="ARBA" id="ARBA00022989"/>
    </source>
</evidence>
<evidence type="ECO:0000313" key="10">
    <source>
        <dbReference type="EMBL" id="CAL8092508.1"/>
    </source>
</evidence>
<evidence type="ECO:0000256" key="5">
    <source>
        <dbReference type="ARBA" id="ARBA00023136"/>
    </source>
</evidence>
<dbReference type="InterPro" id="IPR052192">
    <property type="entry name" value="Insect_Ionotropic_Sensory_Rcpt"/>
</dbReference>
<evidence type="ECO:0000256" key="6">
    <source>
        <dbReference type="ARBA" id="ARBA00023170"/>
    </source>
</evidence>
<dbReference type="EMBL" id="CAXLJM020000025">
    <property type="protein sequence ID" value="CAL8092508.1"/>
    <property type="molecule type" value="Genomic_DNA"/>
</dbReference>
<protein>
    <submittedName>
        <fullName evidence="10">Uncharacterized protein</fullName>
    </submittedName>
</protein>
<organism evidence="10 11">
    <name type="scientific">Orchesella dallaii</name>
    <dbReference type="NCBI Taxonomy" id="48710"/>
    <lineage>
        <taxon>Eukaryota</taxon>
        <taxon>Metazoa</taxon>
        <taxon>Ecdysozoa</taxon>
        <taxon>Arthropoda</taxon>
        <taxon>Hexapoda</taxon>
        <taxon>Collembola</taxon>
        <taxon>Entomobryomorpha</taxon>
        <taxon>Entomobryoidea</taxon>
        <taxon>Orchesellidae</taxon>
        <taxon>Orchesellinae</taxon>
        <taxon>Orchesella</taxon>
    </lineage>
</organism>
<comment type="subcellular location">
    <subcellularLocation>
        <location evidence="1">Cell membrane</location>
        <topology evidence="1">Multi-pass membrane protein</topology>
    </subcellularLocation>
</comment>
<evidence type="ECO:0000256" key="7">
    <source>
        <dbReference type="ARBA" id="ARBA00023180"/>
    </source>
</evidence>
<evidence type="ECO:0000256" key="1">
    <source>
        <dbReference type="ARBA" id="ARBA00004651"/>
    </source>
</evidence>
<keyword evidence="4 8" id="KW-1133">Transmembrane helix</keyword>
<keyword evidence="3 8" id="KW-0812">Transmembrane</keyword>
<keyword evidence="9" id="KW-0732">Signal</keyword>
<dbReference type="PANTHER" id="PTHR42643">
    <property type="entry name" value="IONOTROPIC RECEPTOR 20A-RELATED"/>
    <property type="match status" value="1"/>
</dbReference>
<keyword evidence="5 8" id="KW-0472">Membrane</keyword>
<dbReference type="PANTHER" id="PTHR42643:SF24">
    <property type="entry name" value="IONOTROPIC RECEPTOR 60A"/>
    <property type="match status" value="1"/>
</dbReference>
<evidence type="ECO:0000313" key="11">
    <source>
        <dbReference type="Proteomes" id="UP001642540"/>
    </source>
</evidence>
<keyword evidence="6" id="KW-0675">Receptor</keyword>
<evidence type="ECO:0000256" key="8">
    <source>
        <dbReference type="SAM" id="Phobius"/>
    </source>
</evidence>
<proteinExistence type="predicted"/>
<gene>
    <name evidence="10" type="ORF">ODALV1_LOCUS8242</name>
</gene>
<feature type="transmembrane region" description="Helical" evidence="8">
    <location>
        <begin position="170"/>
        <end position="188"/>
    </location>
</feature>
<comment type="caution">
    <text evidence="10">The sequence shown here is derived from an EMBL/GenBank/DDBJ whole genome shotgun (WGS) entry which is preliminary data.</text>
</comment>
<feature type="chain" id="PRO_5047435690" evidence="9">
    <location>
        <begin position="24"/>
        <end position="1125"/>
    </location>
</feature>
<feature type="transmembrane region" description="Helical" evidence="8">
    <location>
        <begin position="1084"/>
        <end position="1108"/>
    </location>
</feature>
<evidence type="ECO:0000256" key="9">
    <source>
        <dbReference type="SAM" id="SignalP"/>
    </source>
</evidence>
<reference evidence="10 11" key="1">
    <citation type="submission" date="2024-08" db="EMBL/GenBank/DDBJ databases">
        <authorList>
            <person name="Cucini C."/>
            <person name="Frati F."/>
        </authorList>
    </citation>
    <scope>NUCLEOTIDE SEQUENCE [LARGE SCALE GENOMIC DNA]</scope>
</reference>
<name>A0ABP1Q887_9HEXA</name>
<keyword evidence="11" id="KW-1185">Reference proteome</keyword>
<evidence type="ECO:0000256" key="3">
    <source>
        <dbReference type="ARBA" id="ARBA00022692"/>
    </source>
</evidence>
<feature type="signal peptide" evidence="9">
    <location>
        <begin position="1"/>
        <end position="23"/>
    </location>
</feature>
<feature type="transmembrane region" description="Helical" evidence="8">
    <location>
        <begin position="112"/>
        <end position="134"/>
    </location>
</feature>
<keyword evidence="2" id="KW-1003">Cell membrane</keyword>
<dbReference type="Proteomes" id="UP001642540">
    <property type="component" value="Unassembled WGS sequence"/>
</dbReference>
<evidence type="ECO:0000256" key="2">
    <source>
        <dbReference type="ARBA" id="ARBA00022475"/>
    </source>
</evidence>
<sequence>MIVYIPQLVLPSFLFILYGTCFANSGFTTVEPTICTVIQTSKKLNFTARSDDPTNSRIGHLYYNIPISNKYVKDFSINDYAWLHYSVVATPYTFITTFKNVAAHFQTILQPLSFSTLMFTLLSIAGISIFLTIVSAKTFENLSKIILCLFGGMLDQPPNLQFVMMKSGKFLSLCCIVWSSWGFATWQISGLYKSVIISYLSVSPTPSHPINLEDVIKSGMRIMTMSTINEIDIITKNTLRTYSTFRDIALAETINATKSRQSSNLRKTLDTLYKRVEWFNRTEYDFMLSKIINISSDLPQNFVFLDDQETVERLQVLLTAFSRRWVSQYIPVPIFMARTFWLSPRNFFHPPFVQALSGLYESGLYGRWIVGSKHKAWQGLIELIAIAAFKTHELQADRKVDGNRFYNYLLQQESGSKPVVDVEKVPRDAFRNIGLTCLWLFLLAACVCGVDASTTILTLADINDFPKENSFQKTLEILPNCSVAFYTNKQDEFSQTTNFLWKLFENSHSFHNPHEVHWTAEDEVIPSTNESNNSRPTKDINGDCSVIVYPQNLLDQLKTQQYEIFPQKRQPVFVLLVVENEFIKVPYNNTIQSILFPAIFIEVKLFQSANFVCIPCITSDSLTPINLPTESKTALELKSSWNVLHSNFHRRSILILEKWNISGYGSCMAYSTTNIEPYTCALLIAKGKLNFTVESLAEEKDGFIAKLFRLPLLQGNLVELPLKTYSWLSYGVSVAPYKFVFVFDHVPGHFQTILQPLDFITKILIVISIGSLTLIISLLSSPNHKPSLQVLPEAAFALIGLMLEQPKEKLSAKTLLHLVVWASWLFTTWQIDGLYKSAIFSYLSAQPSPTTPVSLEELINSRMYMSTLSIMADYNETGFEMSIMSNVRDIVVAEMLNISQNYPPSALSINMAYLHDNVKWLNISLPKMISNILNLNDSNDNDTKLPKKFAYIDDQNSVDTFSLLISMLSTKWVSKSIPITIFTDRSFWIVHNNILSPIFKQYISQIFESGLYNWWKEDVQFRWRKGHVKKIFNSTSNASWKKSLGISNIIEDNRFSNYLLWKEYGTSNVFDTMGSVPKIVYRHVLVTSLFIILVACSVFLLECLFAFIKKLTSKKAKKPFVRVKK</sequence>
<keyword evidence="7" id="KW-0325">Glycoprotein</keyword>